<evidence type="ECO:0000256" key="4">
    <source>
        <dbReference type="ARBA" id="ARBA00022741"/>
    </source>
</evidence>
<keyword evidence="5 8" id="KW-0694">RNA-binding</keyword>
<dbReference type="Gene3D" id="3.40.50.300">
    <property type="entry name" value="P-loop containing nucleotide triphosphate hydrolases"/>
    <property type="match status" value="1"/>
</dbReference>
<keyword evidence="6 8" id="KW-0342">GTP-binding</keyword>
<evidence type="ECO:0000256" key="3">
    <source>
        <dbReference type="ARBA" id="ARBA00022517"/>
    </source>
</evidence>
<accession>A0A1W1VHZ8</accession>
<dbReference type="GO" id="GO:0005829">
    <property type="term" value="C:cytosol"/>
    <property type="evidence" value="ECO:0007669"/>
    <property type="project" value="TreeGrafter"/>
</dbReference>
<dbReference type="NCBIfam" id="TIGR00436">
    <property type="entry name" value="era"/>
    <property type="match status" value="1"/>
</dbReference>
<dbReference type="GO" id="GO:0005886">
    <property type="term" value="C:plasma membrane"/>
    <property type="evidence" value="ECO:0007669"/>
    <property type="project" value="UniProtKB-SubCell"/>
</dbReference>
<dbReference type="PRINTS" id="PR00326">
    <property type="entry name" value="GTP1OBG"/>
</dbReference>
<feature type="region of interest" description="G2" evidence="9">
    <location>
        <begin position="42"/>
        <end position="46"/>
    </location>
</feature>
<dbReference type="InterPro" id="IPR009019">
    <property type="entry name" value="KH_sf_prok-type"/>
</dbReference>
<dbReference type="EMBL" id="LT838272">
    <property type="protein sequence ID" value="SMB92999.1"/>
    <property type="molecule type" value="Genomic_DNA"/>
</dbReference>
<dbReference type="PROSITE" id="PS51713">
    <property type="entry name" value="G_ERA"/>
    <property type="match status" value="1"/>
</dbReference>
<dbReference type="HAMAP" id="MF_00367">
    <property type="entry name" value="GTPase_Era"/>
    <property type="match status" value="1"/>
</dbReference>
<dbReference type="GO" id="GO:0005525">
    <property type="term" value="F:GTP binding"/>
    <property type="evidence" value="ECO:0007669"/>
    <property type="project" value="UniProtKB-UniRule"/>
</dbReference>
<dbReference type="InterPro" id="IPR015946">
    <property type="entry name" value="KH_dom-like_a/b"/>
</dbReference>
<comment type="similarity">
    <text evidence="1 8 9 10">Belongs to the TRAFAC class TrmE-Era-EngA-EngB-Septin-like GTPase superfamily. Era GTPase family.</text>
</comment>
<dbReference type="GO" id="GO:0070181">
    <property type="term" value="F:small ribosomal subunit rRNA binding"/>
    <property type="evidence" value="ECO:0007669"/>
    <property type="project" value="UniProtKB-UniRule"/>
</dbReference>
<evidence type="ECO:0000256" key="1">
    <source>
        <dbReference type="ARBA" id="ARBA00007921"/>
    </source>
</evidence>
<dbReference type="FunFam" id="3.30.300.20:FF:000003">
    <property type="entry name" value="GTPase Era"/>
    <property type="match status" value="1"/>
</dbReference>
<evidence type="ECO:0000256" key="10">
    <source>
        <dbReference type="RuleBase" id="RU003761"/>
    </source>
</evidence>
<evidence type="ECO:0000313" key="14">
    <source>
        <dbReference type="Proteomes" id="UP000192569"/>
    </source>
</evidence>
<sequence length="305" mass="34076">MLETPSYRSGFAGLIGRPNAGKSTLLNTLVGRKVAIISDKPQTTRNKILGVYTDEQAQIIFLDTPGIHKPRHRLGEYMVQVAQQTLKEVDVVVYVVDAAVEPGAGEEYILNSLKGISTPVILVLNKIDLISEEQLLRVQQFFQSRFEPAGMVALSALQGTNVEQLPPLIIQHLPPGPQYYPPEQITDQPARLIIAELIREKILLLTEEEVPHAVAVVVEDMLERPGGILYVPATIYVERDSQKGILIGKGGRMLKEIGILARQEIEALLGNKIYLDLRVRVKKDWRRQEGALRQLGYEVGRRRPV</sequence>
<dbReference type="SUPFAM" id="SSF54814">
    <property type="entry name" value="Prokaryotic type KH domain (KH-domain type II)"/>
    <property type="match status" value="1"/>
</dbReference>
<keyword evidence="3 8" id="KW-0690">Ribosome biogenesis</keyword>
<evidence type="ECO:0000256" key="7">
    <source>
        <dbReference type="ARBA" id="ARBA00023136"/>
    </source>
</evidence>
<dbReference type="SUPFAM" id="SSF52540">
    <property type="entry name" value="P-loop containing nucleoside triphosphate hydrolases"/>
    <property type="match status" value="1"/>
</dbReference>
<dbReference type="GO" id="GO:0000028">
    <property type="term" value="P:ribosomal small subunit assembly"/>
    <property type="evidence" value="ECO:0007669"/>
    <property type="project" value="TreeGrafter"/>
</dbReference>
<comment type="function">
    <text evidence="8">An essential GTPase that binds both GDP and GTP, with rapid nucleotide exchange. Plays a role in 16S rRNA processing and 30S ribosomal subunit biogenesis and possibly also in cell cycle regulation and energy metabolism.</text>
</comment>
<dbReference type="OrthoDB" id="9805918at2"/>
<dbReference type="NCBIfam" id="NF000908">
    <property type="entry name" value="PRK00089.1"/>
    <property type="match status" value="1"/>
</dbReference>
<dbReference type="InterPro" id="IPR005662">
    <property type="entry name" value="GTPase_Era-like"/>
</dbReference>
<feature type="region of interest" description="G3" evidence="9">
    <location>
        <begin position="63"/>
        <end position="66"/>
    </location>
</feature>
<dbReference type="InterPro" id="IPR030388">
    <property type="entry name" value="G_ERA_dom"/>
</dbReference>
<dbReference type="RefSeq" id="WP_084664202.1">
    <property type="nucleotide sequence ID" value="NZ_LT838272.1"/>
</dbReference>
<feature type="region of interest" description="G1" evidence="9">
    <location>
        <begin position="16"/>
        <end position="23"/>
    </location>
</feature>
<reference evidence="13 14" key="1">
    <citation type="submission" date="2017-04" db="EMBL/GenBank/DDBJ databases">
        <authorList>
            <person name="Afonso C.L."/>
            <person name="Miller P.J."/>
            <person name="Scott M.A."/>
            <person name="Spackman E."/>
            <person name="Goraichik I."/>
            <person name="Dimitrov K.M."/>
            <person name="Suarez D.L."/>
            <person name="Swayne D.E."/>
        </authorList>
    </citation>
    <scope>NUCLEOTIDE SEQUENCE [LARGE SCALE GENOMIC DNA]</scope>
    <source>
        <strain evidence="13 14">ToBE</strain>
    </source>
</reference>
<feature type="domain" description="KH type-2" evidence="11">
    <location>
        <begin position="206"/>
        <end position="283"/>
    </location>
</feature>
<keyword evidence="8" id="KW-1003">Cell membrane</keyword>
<dbReference type="Gene3D" id="3.30.300.20">
    <property type="match status" value="1"/>
</dbReference>
<dbReference type="Pfam" id="PF01926">
    <property type="entry name" value="MMR_HSR1"/>
    <property type="match status" value="1"/>
</dbReference>
<evidence type="ECO:0000313" key="13">
    <source>
        <dbReference type="EMBL" id="SMB92999.1"/>
    </source>
</evidence>
<feature type="domain" description="Era-type G" evidence="12">
    <location>
        <begin position="8"/>
        <end position="175"/>
    </location>
</feature>
<dbReference type="PANTHER" id="PTHR42698">
    <property type="entry name" value="GTPASE ERA"/>
    <property type="match status" value="1"/>
</dbReference>
<dbReference type="Pfam" id="PF07650">
    <property type="entry name" value="KH_2"/>
    <property type="match status" value="1"/>
</dbReference>
<evidence type="ECO:0000259" key="11">
    <source>
        <dbReference type="PROSITE" id="PS50823"/>
    </source>
</evidence>
<evidence type="ECO:0000256" key="8">
    <source>
        <dbReference type="HAMAP-Rule" id="MF_00367"/>
    </source>
</evidence>
<dbReference type="Proteomes" id="UP000192569">
    <property type="component" value="Chromosome I"/>
</dbReference>
<keyword evidence="8" id="KW-0699">rRNA-binding</keyword>
<dbReference type="PANTHER" id="PTHR42698:SF1">
    <property type="entry name" value="GTPASE ERA, MITOCHONDRIAL"/>
    <property type="match status" value="1"/>
</dbReference>
<dbReference type="FunFam" id="3.40.50.300:FF:000094">
    <property type="entry name" value="GTPase Era"/>
    <property type="match status" value="1"/>
</dbReference>
<feature type="binding site" evidence="8">
    <location>
        <begin position="63"/>
        <end position="67"/>
    </location>
    <ligand>
        <name>GTP</name>
        <dbReference type="ChEBI" id="CHEBI:37565"/>
    </ligand>
</feature>
<dbReference type="CDD" id="cd04163">
    <property type="entry name" value="Era"/>
    <property type="match status" value="1"/>
</dbReference>
<keyword evidence="14" id="KW-1185">Reference proteome</keyword>
<dbReference type="STRING" id="698762.SAMN00808754_0762"/>
<dbReference type="InterPro" id="IPR027417">
    <property type="entry name" value="P-loop_NTPase"/>
</dbReference>
<evidence type="ECO:0000256" key="6">
    <source>
        <dbReference type="ARBA" id="ARBA00023134"/>
    </source>
</evidence>
<dbReference type="PROSITE" id="PS50823">
    <property type="entry name" value="KH_TYPE_2"/>
    <property type="match status" value="1"/>
</dbReference>
<keyword evidence="8" id="KW-0963">Cytoplasm</keyword>
<feature type="binding site" evidence="8">
    <location>
        <begin position="16"/>
        <end position="23"/>
    </location>
    <ligand>
        <name>GTP</name>
        <dbReference type="ChEBI" id="CHEBI:37565"/>
    </ligand>
</feature>
<keyword evidence="4 8" id="KW-0547">Nucleotide-binding</keyword>
<dbReference type="InterPro" id="IPR004044">
    <property type="entry name" value="KH_dom_type_2"/>
</dbReference>
<dbReference type="InterPro" id="IPR005225">
    <property type="entry name" value="Small_GTP-bd"/>
</dbReference>
<evidence type="ECO:0000256" key="5">
    <source>
        <dbReference type="ARBA" id="ARBA00022884"/>
    </source>
</evidence>
<feature type="region of interest" description="G5" evidence="9">
    <location>
        <begin position="154"/>
        <end position="156"/>
    </location>
</feature>
<organism evidence="13 14">
    <name type="scientific">Thermanaeromonas toyohensis ToBE</name>
    <dbReference type="NCBI Taxonomy" id="698762"/>
    <lineage>
        <taxon>Bacteria</taxon>
        <taxon>Bacillati</taxon>
        <taxon>Bacillota</taxon>
        <taxon>Clostridia</taxon>
        <taxon>Neomoorellales</taxon>
        <taxon>Neomoorellaceae</taxon>
        <taxon>Thermanaeromonas</taxon>
    </lineage>
</organism>
<dbReference type="NCBIfam" id="TIGR00231">
    <property type="entry name" value="small_GTP"/>
    <property type="match status" value="1"/>
</dbReference>
<gene>
    <name evidence="8" type="primary">era</name>
    <name evidence="13" type="ORF">SAMN00808754_0762</name>
</gene>
<name>A0A1W1VHZ8_9FIRM</name>
<protein>
    <recommendedName>
        <fullName evidence="2 8">GTPase Era</fullName>
    </recommendedName>
</protein>
<dbReference type="GO" id="GO:0003924">
    <property type="term" value="F:GTPase activity"/>
    <property type="evidence" value="ECO:0007669"/>
    <property type="project" value="UniProtKB-UniRule"/>
</dbReference>
<comment type="subcellular location">
    <subcellularLocation>
        <location evidence="8">Cytoplasm</location>
    </subcellularLocation>
    <subcellularLocation>
        <location evidence="8">Cell membrane</location>
        <topology evidence="8">Peripheral membrane protein</topology>
    </subcellularLocation>
</comment>
<dbReference type="CDD" id="cd22534">
    <property type="entry name" value="KH-II_Era"/>
    <property type="match status" value="1"/>
</dbReference>
<proteinExistence type="inferred from homology"/>
<dbReference type="InterPro" id="IPR006073">
    <property type="entry name" value="GTP-bd"/>
</dbReference>
<evidence type="ECO:0000256" key="2">
    <source>
        <dbReference type="ARBA" id="ARBA00020484"/>
    </source>
</evidence>
<evidence type="ECO:0000256" key="9">
    <source>
        <dbReference type="PROSITE-ProRule" id="PRU01050"/>
    </source>
</evidence>
<feature type="binding site" evidence="8">
    <location>
        <begin position="125"/>
        <end position="128"/>
    </location>
    <ligand>
        <name>GTP</name>
        <dbReference type="ChEBI" id="CHEBI:37565"/>
    </ligand>
</feature>
<evidence type="ECO:0000259" key="12">
    <source>
        <dbReference type="PROSITE" id="PS51713"/>
    </source>
</evidence>
<feature type="region of interest" description="G4" evidence="9">
    <location>
        <begin position="125"/>
        <end position="128"/>
    </location>
</feature>
<dbReference type="GO" id="GO:0043024">
    <property type="term" value="F:ribosomal small subunit binding"/>
    <property type="evidence" value="ECO:0007669"/>
    <property type="project" value="TreeGrafter"/>
</dbReference>
<dbReference type="AlphaFoldDB" id="A0A1W1VHZ8"/>
<comment type="subunit">
    <text evidence="8">Monomer.</text>
</comment>
<keyword evidence="7 8" id="KW-0472">Membrane</keyword>